<dbReference type="PANTHER" id="PTHR36919">
    <property type="entry name" value="BLR1215 PROTEIN"/>
    <property type="match status" value="1"/>
</dbReference>
<organism evidence="2 3">
    <name type="scientific">Aquimarina addita</name>
    <dbReference type="NCBI Taxonomy" id="870485"/>
    <lineage>
        <taxon>Bacteria</taxon>
        <taxon>Pseudomonadati</taxon>
        <taxon>Bacteroidota</taxon>
        <taxon>Flavobacteriia</taxon>
        <taxon>Flavobacteriales</taxon>
        <taxon>Flavobacteriaceae</taxon>
        <taxon>Aquimarina</taxon>
    </lineage>
</organism>
<evidence type="ECO:0000313" key="2">
    <source>
        <dbReference type="EMBL" id="GAA3508167.1"/>
    </source>
</evidence>
<name>A0ABP6UKA5_9FLAO</name>
<sequence>MNISRIIIIVVVFMTTIATAQEKIIGEWKTIDDATGEAKSIVEIYKQGNQYFGKIKRILKESDRDKTCIKCEGSDYGKPIEGLVIIKNLSKDGNEYEDGTILDPENGKIYTSKIWVDEDNQDVLNVRGYIAFFYRTQNWIRVK</sequence>
<dbReference type="InterPro" id="IPR019223">
    <property type="entry name" value="DUF2147"/>
</dbReference>
<feature type="domain" description="DUF2147" evidence="1">
    <location>
        <begin position="26"/>
        <end position="141"/>
    </location>
</feature>
<evidence type="ECO:0000313" key="3">
    <source>
        <dbReference type="Proteomes" id="UP001500459"/>
    </source>
</evidence>
<dbReference type="Pfam" id="PF09917">
    <property type="entry name" value="DUF2147"/>
    <property type="match status" value="1"/>
</dbReference>
<dbReference type="Gene3D" id="2.40.128.520">
    <property type="match status" value="1"/>
</dbReference>
<dbReference type="Proteomes" id="UP001500459">
    <property type="component" value="Unassembled WGS sequence"/>
</dbReference>
<accession>A0ABP6UKA5</accession>
<keyword evidence="3" id="KW-1185">Reference proteome</keyword>
<dbReference type="EMBL" id="BAABCW010000006">
    <property type="protein sequence ID" value="GAA3508167.1"/>
    <property type="molecule type" value="Genomic_DNA"/>
</dbReference>
<evidence type="ECO:0000259" key="1">
    <source>
        <dbReference type="Pfam" id="PF09917"/>
    </source>
</evidence>
<reference evidence="3" key="1">
    <citation type="journal article" date="2019" name="Int. J. Syst. Evol. Microbiol.">
        <title>The Global Catalogue of Microorganisms (GCM) 10K type strain sequencing project: providing services to taxonomists for standard genome sequencing and annotation.</title>
        <authorList>
            <consortium name="The Broad Institute Genomics Platform"/>
            <consortium name="The Broad Institute Genome Sequencing Center for Infectious Disease"/>
            <person name="Wu L."/>
            <person name="Ma J."/>
        </authorList>
    </citation>
    <scope>NUCLEOTIDE SEQUENCE [LARGE SCALE GENOMIC DNA]</scope>
    <source>
        <strain evidence="3">JCM 17106</strain>
    </source>
</reference>
<protein>
    <submittedName>
        <fullName evidence="2">DUF2147 domain-containing protein</fullName>
    </submittedName>
</protein>
<dbReference type="PANTHER" id="PTHR36919:SF3">
    <property type="entry name" value="BLL5882 PROTEIN"/>
    <property type="match status" value="1"/>
</dbReference>
<dbReference type="RefSeq" id="WP_344926708.1">
    <property type="nucleotide sequence ID" value="NZ_BAABCW010000006.1"/>
</dbReference>
<proteinExistence type="predicted"/>
<gene>
    <name evidence="2" type="ORF">GCM10022393_18450</name>
</gene>
<comment type="caution">
    <text evidence="2">The sequence shown here is derived from an EMBL/GenBank/DDBJ whole genome shotgun (WGS) entry which is preliminary data.</text>
</comment>